<keyword evidence="1" id="KW-0812">Transmembrane</keyword>
<dbReference type="Proteomes" id="UP000178367">
    <property type="component" value="Unassembled WGS sequence"/>
</dbReference>
<organism evidence="2 3">
    <name type="scientific">Candidatus Falkowbacteria bacterium RIFOXYA2_FULL_47_19</name>
    <dbReference type="NCBI Taxonomy" id="1797994"/>
    <lineage>
        <taxon>Bacteria</taxon>
        <taxon>Candidatus Falkowiibacteriota</taxon>
    </lineage>
</organism>
<comment type="caution">
    <text evidence="2">The sequence shown here is derived from an EMBL/GenBank/DDBJ whole genome shotgun (WGS) entry which is preliminary data.</text>
</comment>
<dbReference type="EMBL" id="MFGB01000001">
    <property type="protein sequence ID" value="OGF28211.1"/>
    <property type="molecule type" value="Genomic_DNA"/>
</dbReference>
<feature type="transmembrane region" description="Helical" evidence="1">
    <location>
        <begin position="12"/>
        <end position="36"/>
    </location>
</feature>
<gene>
    <name evidence="2" type="ORF">A2227_05460</name>
</gene>
<protein>
    <submittedName>
        <fullName evidence="2">Uncharacterized protein</fullName>
    </submittedName>
</protein>
<name>A0A1F5SPQ9_9BACT</name>
<evidence type="ECO:0000256" key="1">
    <source>
        <dbReference type="SAM" id="Phobius"/>
    </source>
</evidence>
<evidence type="ECO:0000313" key="3">
    <source>
        <dbReference type="Proteomes" id="UP000178367"/>
    </source>
</evidence>
<reference evidence="2 3" key="1">
    <citation type="journal article" date="2016" name="Nat. Commun.">
        <title>Thousands of microbial genomes shed light on interconnected biogeochemical processes in an aquifer system.</title>
        <authorList>
            <person name="Anantharaman K."/>
            <person name="Brown C.T."/>
            <person name="Hug L.A."/>
            <person name="Sharon I."/>
            <person name="Castelle C.J."/>
            <person name="Probst A.J."/>
            <person name="Thomas B.C."/>
            <person name="Singh A."/>
            <person name="Wilkins M.J."/>
            <person name="Karaoz U."/>
            <person name="Brodie E.L."/>
            <person name="Williams K.H."/>
            <person name="Hubbard S.S."/>
            <person name="Banfield J.F."/>
        </authorList>
    </citation>
    <scope>NUCLEOTIDE SEQUENCE [LARGE SCALE GENOMIC DNA]</scope>
</reference>
<sequence>MENLFRQIDKKINGLIWSLVSTGIILLILSVLIVWTDFMLRLVFGMLVLAIAYVFLYGGYKIWTLKKTIRDHFKF</sequence>
<keyword evidence="1" id="KW-0472">Membrane</keyword>
<evidence type="ECO:0000313" key="2">
    <source>
        <dbReference type="EMBL" id="OGF28211.1"/>
    </source>
</evidence>
<feature type="transmembrane region" description="Helical" evidence="1">
    <location>
        <begin position="42"/>
        <end position="60"/>
    </location>
</feature>
<proteinExistence type="predicted"/>
<dbReference type="STRING" id="1797994.A2227_05460"/>
<accession>A0A1F5SPQ9</accession>
<dbReference type="AlphaFoldDB" id="A0A1F5SPQ9"/>
<keyword evidence="1" id="KW-1133">Transmembrane helix</keyword>